<protein>
    <submittedName>
        <fullName evidence="2">Uncharacterized protein</fullName>
    </submittedName>
</protein>
<reference evidence="2 3" key="1">
    <citation type="journal article" date="2018" name="Nat. Genet.">
        <title>The Rosa genome provides new insights in the design of modern roses.</title>
        <authorList>
            <person name="Bendahmane M."/>
        </authorList>
    </citation>
    <scope>NUCLEOTIDE SEQUENCE [LARGE SCALE GENOMIC DNA]</scope>
    <source>
        <strain evidence="3">cv. Old Blush</strain>
    </source>
</reference>
<dbReference type="Proteomes" id="UP000238479">
    <property type="component" value="Chromosome 5"/>
</dbReference>
<dbReference type="AlphaFoldDB" id="A0A2P6QG00"/>
<evidence type="ECO:0000313" key="3">
    <source>
        <dbReference type="Proteomes" id="UP000238479"/>
    </source>
</evidence>
<evidence type="ECO:0000313" key="2">
    <source>
        <dbReference type="EMBL" id="PRQ33098.1"/>
    </source>
</evidence>
<organism evidence="2 3">
    <name type="scientific">Rosa chinensis</name>
    <name type="common">China rose</name>
    <dbReference type="NCBI Taxonomy" id="74649"/>
    <lineage>
        <taxon>Eukaryota</taxon>
        <taxon>Viridiplantae</taxon>
        <taxon>Streptophyta</taxon>
        <taxon>Embryophyta</taxon>
        <taxon>Tracheophyta</taxon>
        <taxon>Spermatophyta</taxon>
        <taxon>Magnoliopsida</taxon>
        <taxon>eudicotyledons</taxon>
        <taxon>Gunneridae</taxon>
        <taxon>Pentapetalae</taxon>
        <taxon>rosids</taxon>
        <taxon>fabids</taxon>
        <taxon>Rosales</taxon>
        <taxon>Rosaceae</taxon>
        <taxon>Rosoideae</taxon>
        <taxon>Rosoideae incertae sedis</taxon>
        <taxon>Rosa</taxon>
    </lineage>
</organism>
<feature type="region of interest" description="Disordered" evidence="1">
    <location>
        <begin position="22"/>
        <end position="41"/>
    </location>
</feature>
<evidence type="ECO:0000256" key="1">
    <source>
        <dbReference type="SAM" id="MobiDB-lite"/>
    </source>
</evidence>
<sequence length="122" mass="13772">MSASFPWASLVQKMQDSHEELLQAAQHPQPVGMKTSSQRKEAVELLESLHNSPFFPLEPQKLDQSPDPSLTEGASKEGLPPYLAQTRFHHSPLYLCHSFHPYSSSDHLDLYLPYPENYLGPS</sequence>
<feature type="region of interest" description="Disordered" evidence="1">
    <location>
        <begin position="54"/>
        <end position="78"/>
    </location>
</feature>
<comment type="caution">
    <text evidence="2">The sequence shown here is derived from an EMBL/GenBank/DDBJ whole genome shotgun (WGS) entry which is preliminary data.</text>
</comment>
<gene>
    <name evidence="2" type="ORF">RchiOBHm_Chr5g0053711</name>
</gene>
<dbReference type="EMBL" id="PDCK01000043">
    <property type="protein sequence ID" value="PRQ33098.1"/>
    <property type="molecule type" value="Genomic_DNA"/>
</dbReference>
<name>A0A2P6QG00_ROSCH</name>
<keyword evidence="3" id="KW-1185">Reference proteome</keyword>
<accession>A0A2P6QG00</accession>
<dbReference type="Gramene" id="PRQ33098">
    <property type="protein sequence ID" value="PRQ33098"/>
    <property type="gene ID" value="RchiOBHm_Chr5g0053711"/>
</dbReference>
<proteinExistence type="predicted"/>